<evidence type="ECO:0000256" key="5">
    <source>
        <dbReference type="PIRSR" id="PIRSR000097-2"/>
    </source>
</evidence>
<feature type="domain" description="NADP-dependent oxidoreductase" evidence="7">
    <location>
        <begin position="15"/>
        <end position="264"/>
    </location>
</feature>
<keyword evidence="9" id="KW-1185">Reference proteome</keyword>
<dbReference type="PRINTS" id="PR00069">
    <property type="entry name" value="ALDKETRDTASE"/>
</dbReference>
<evidence type="ECO:0000256" key="2">
    <source>
        <dbReference type="ARBA" id="ARBA00022857"/>
    </source>
</evidence>
<dbReference type="EMBL" id="FWFD01000015">
    <property type="protein sequence ID" value="SLM86653.1"/>
    <property type="molecule type" value="Genomic_DNA"/>
</dbReference>
<dbReference type="InterPro" id="IPR023210">
    <property type="entry name" value="NADP_OxRdtase_dom"/>
</dbReference>
<dbReference type="PROSITE" id="PS00798">
    <property type="entry name" value="ALDOKETO_REDUCTASE_1"/>
    <property type="match status" value="1"/>
</dbReference>
<feature type="site" description="Lowers pKa of active site Tyr" evidence="6">
    <location>
        <position position="74"/>
    </location>
</feature>
<dbReference type="InterPro" id="IPR018170">
    <property type="entry name" value="Aldo/ket_reductase_CS"/>
</dbReference>
<dbReference type="PIRSF" id="PIRSF000097">
    <property type="entry name" value="AKR"/>
    <property type="match status" value="1"/>
</dbReference>
<dbReference type="CDD" id="cd19071">
    <property type="entry name" value="AKR_AKR1-5-like"/>
    <property type="match status" value="1"/>
</dbReference>
<dbReference type="RefSeq" id="WP_086952270.1">
    <property type="nucleotide sequence ID" value="NZ_FWFD01000015.1"/>
</dbReference>
<sequence length="279" mass="31281">MESYPLNNGMTIPVVGFGTWQAANGEIAEQSVLSALEAGYRHIDTAARYENEESVGNAIRQSGIPREELFVTTKVWNDHHSYEKTKQAIDDSLNRLGLDYVNLYLIHWPNPLEIRGDYPKANAESWRAMEEAVALGKVKAIGVSNFHPHHLTELLKTAKIKPVVNQIFLNPSDMQPEIVSFCQEHDILLEGYSPLGTGKIFELEILQEMADKYQKSVAQIVLKWSIQHGFVPLPKSVTPSRIAENIDLFDFELSSADMITIDGLRGKAGYAVNPDEVEF</sequence>
<gene>
    <name evidence="8" type="ORF">FM121_11200</name>
</gene>
<evidence type="ECO:0000256" key="4">
    <source>
        <dbReference type="PIRSR" id="PIRSR000097-1"/>
    </source>
</evidence>
<dbReference type="FunFam" id="3.20.20.100:FF:000015">
    <property type="entry name" value="Oxidoreductase, aldo/keto reductase family"/>
    <property type="match status" value="1"/>
</dbReference>
<dbReference type="AlphaFoldDB" id="A0A1X6WQP8"/>
<keyword evidence="2" id="KW-0521">NADP</keyword>
<dbReference type="Pfam" id="PF00248">
    <property type="entry name" value="Aldo_ket_red"/>
    <property type="match status" value="1"/>
</dbReference>
<reference evidence="9" key="1">
    <citation type="submission" date="2017-02" db="EMBL/GenBank/DDBJ databases">
        <authorList>
            <person name="Dridi B."/>
        </authorList>
    </citation>
    <scope>NUCLEOTIDE SEQUENCE [LARGE SCALE GENOMIC DNA]</scope>
    <source>
        <strain evidence="9">bH819</strain>
    </source>
</reference>
<feature type="binding site" evidence="5">
    <location>
        <position position="107"/>
    </location>
    <ligand>
        <name>substrate</name>
    </ligand>
</feature>
<dbReference type="OrthoDB" id="9804790at2"/>
<evidence type="ECO:0000313" key="8">
    <source>
        <dbReference type="EMBL" id="SLM86653.1"/>
    </source>
</evidence>
<organism evidence="8 9">
    <name type="scientific">Vagococcus fluvialis bH819</name>
    <dbReference type="NCBI Taxonomy" id="1255619"/>
    <lineage>
        <taxon>Bacteria</taxon>
        <taxon>Bacillati</taxon>
        <taxon>Bacillota</taxon>
        <taxon>Bacilli</taxon>
        <taxon>Lactobacillales</taxon>
        <taxon>Enterococcaceae</taxon>
        <taxon>Vagococcus</taxon>
    </lineage>
</organism>
<dbReference type="Proteomes" id="UP000195918">
    <property type="component" value="Unassembled WGS sequence"/>
</dbReference>
<evidence type="ECO:0000256" key="6">
    <source>
        <dbReference type="PIRSR" id="PIRSR000097-3"/>
    </source>
</evidence>
<evidence type="ECO:0000313" key="9">
    <source>
        <dbReference type="Proteomes" id="UP000195918"/>
    </source>
</evidence>
<dbReference type="GO" id="GO:0016616">
    <property type="term" value="F:oxidoreductase activity, acting on the CH-OH group of donors, NAD or NADP as acceptor"/>
    <property type="evidence" value="ECO:0007669"/>
    <property type="project" value="UniProtKB-ARBA"/>
</dbReference>
<dbReference type="InterPro" id="IPR020471">
    <property type="entry name" value="AKR"/>
</dbReference>
<evidence type="ECO:0000256" key="1">
    <source>
        <dbReference type="ARBA" id="ARBA00007905"/>
    </source>
</evidence>
<dbReference type="PROSITE" id="PS00062">
    <property type="entry name" value="ALDOKETO_REDUCTASE_2"/>
    <property type="match status" value="1"/>
</dbReference>
<dbReference type="PANTHER" id="PTHR43827">
    <property type="entry name" value="2,5-DIKETO-D-GLUCONIC ACID REDUCTASE"/>
    <property type="match status" value="1"/>
</dbReference>
<dbReference type="PROSITE" id="PS00063">
    <property type="entry name" value="ALDOKETO_REDUCTASE_3"/>
    <property type="match status" value="1"/>
</dbReference>
<dbReference type="InterPro" id="IPR036812">
    <property type="entry name" value="NAD(P)_OxRdtase_dom_sf"/>
</dbReference>
<dbReference type="PANTHER" id="PTHR43827:SF3">
    <property type="entry name" value="NADP-DEPENDENT OXIDOREDUCTASE DOMAIN-CONTAINING PROTEIN"/>
    <property type="match status" value="1"/>
</dbReference>
<name>A0A1X6WQP8_9ENTE</name>
<feature type="active site" description="Proton donor" evidence="4">
    <location>
        <position position="49"/>
    </location>
</feature>
<evidence type="ECO:0000256" key="3">
    <source>
        <dbReference type="ARBA" id="ARBA00023002"/>
    </source>
</evidence>
<evidence type="ECO:0000259" key="7">
    <source>
        <dbReference type="Pfam" id="PF00248"/>
    </source>
</evidence>
<accession>A0A1X6WQP8</accession>
<protein>
    <submittedName>
        <fullName evidence="8">Oxidoreductase of aldo/keto reductase family, subgroup 1</fullName>
    </submittedName>
</protein>
<comment type="similarity">
    <text evidence="1">Belongs to the aldo/keto reductase family.</text>
</comment>
<dbReference type="SUPFAM" id="SSF51430">
    <property type="entry name" value="NAD(P)-linked oxidoreductase"/>
    <property type="match status" value="1"/>
</dbReference>
<dbReference type="Gene3D" id="3.20.20.100">
    <property type="entry name" value="NADP-dependent oxidoreductase domain"/>
    <property type="match status" value="1"/>
</dbReference>
<keyword evidence="3" id="KW-0560">Oxidoreductase</keyword>
<proteinExistence type="inferred from homology"/>